<protein>
    <submittedName>
        <fullName evidence="1">Uncharacterized protein</fullName>
    </submittedName>
</protein>
<evidence type="ECO:0000313" key="2">
    <source>
        <dbReference type="Proteomes" id="UP000188320"/>
    </source>
</evidence>
<evidence type="ECO:0000313" key="1">
    <source>
        <dbReference type="EMBL" id="OMH78763.1"/>
    </source>
</evidence>
<reference evidence="2" key="1">
    <citation type="submission" date="2017-01" db="EMBL/GenBank/DDBJ databases">
        <authorList>
            <person name="Wang Y."/>
            <person name="White M."/>
            <person name="Kvist S."/>
            <person name="Moncalvo J.-M."/>
        </authorList>
    </citation>
    <scope>NUCLEOTIDE SEQUENCE [LARGE SCALE GENOMIC DNA]</scope>
    <source>
        <strain evidence="2">COL-18-3</strain>
    </source>
</reference>
<comment type="caution">
    <text evidence="1">The sequence shown here is derived from an EMBL/GenBank/DDBJ whole genome shotgun (WGS) entry which is preliminary data.</text>
</comment>
<name>A0A1R1PCV4_ZANCU</name>
<dbReference type="Proteomes" id="UP000188320">
    <property type="component" value="Unassembled WGS sequence"/>
</dbReference>
<organism evidence="1 2">
    <name type="scientific">Zancudomyces culisetae</name>
    <name type="common">Gut fungus</name>
    <name type="synonym">Smittium culisetae</name>
    <dbReference type="NCBI Taxonomy" id="1213189"/>
    <lineage>
        <taxon>Eukaryota</taxon>
        <taxon>Fungi</taxon>
        <taxon>Fungi incertae sedis</taxon>
        <taxon>Zoopagomycota</taxon>
        <taxon>Kickxellomycotina</taxon>
        <taxon>Harpellomycetes</taxon>
        <taxon>Harpellales</taxon>
        <taxon>Legeriomycetaceae</taxon>
        <taxon>Zancudomyces</taxon>
    </lineage>
</organism>
<keyword evidence="2" id="KW-1185">Reference proteome</keyword>
<proteinExistence type="predicted"/>
<sequence length="89" mass="10107">MYSITVPISDMDPENNIPCTDESKYAQFATGIHIKFGHNSKPVIQQLISYPNDCGKNTSQNSNIFGFFYNLSYDQSIFSYSSVMFIMTL</sequence>
<dbReference type="EMBL" id="LSSK01001808">
    <property type="protein sequence ID" value="OMH78763.1"/>
    <property type="molecule type" value="Genomic_DNA"/>
</dbReference>
<dbReference type="AlphaFoldDB" id="A0A1R1PCV4"/>
<gene>
    <name evidence="1" type="ORF">AX774_g7839</name>
</gene>
<accession>A0A1R1PCV4</accession>